<dbReference type="InterPro" id="IPR044068">
    <property type="entry name" value="CB"/>
</dbReference>
<evidence type="ECO:0000256" key="2">
    <source>
        <dbReference type="ARBA" id="ARBA00023125"/>
    </source>
</evidence>
<evidence type="ECO:0000256" key="4">
    <source>
        <dbReference type="SAM" id="MobiDB-lite"/>
    </source>
</evidence>
<dbReference type="EMBL" id="CP006775">
    <property type="protein sequence ID" value="AHD03684.1"/>
    <property type="molecule type" value="Genomic_DNA"/>
</dbReference>
<dbReference type="AlphaFoldDB" id="V9W115"/>
<keyword evidence="2 3" id="KW-0238">DNA-binding</keyword>
<dbReference type="PROSITE" id="PS51900">
    <property type="entry name" value="CB"/>
    <property type="match status" value="1"/>
</dbReference>
<evidence type="ECO:0000313" key="6">
    <source>
        <dbReference type="EMBL" id="AHD03684.1"/>
    </source>
</evidence>
<dbReference type="Gene3D" id="1.10.150.130">
    <property type="match status" value="1"/>
</dbReference>
<dbReference type="Proteomes" id="UP000018780">
    <property type="component" value="Plasmid unnamed2"/>
</dbReference>
<accession>V9W115</accession>
<dbReference type="InterPro" id="IPR010998">
    <property type="entry name" value="Integrase_recombinase_N"/>
</dbReference>
<evidence type="ECO:0000256" key="1">
    <source>
        <dbReference type="ARBA" id="ARBA00022908"/>
    </source>
</evidence>
<evidence type="ECO:0000313" key="7">
    <source>
        <dbReference type="Proteomes" id="UP000018780"/>
    </source>
</evidence>
<feature type="domain" description="Core-binding (CB)" evidence="5">
    <location>
        <begin position="1"/>
        <end position="67"/>
    </location>
</feature>
<keyword evidence="1" id="KW-0229">DNA integration</keyword>
<keyword evidence="6" id="KW-0614">Plasmid</keyword>
<protein>
    <recommendedName>
        <fullName evidence="5">Core-binding (CB) domain-containing protein</fullName>
    </recommendedName>
</protein>
<proteinExistence type="predicted"/>
<dbReference type="PATRIC" id="fig|999552.6.peg.4524"/>
<evidence type="ECO:0000259" key="5">
    <source>
        <dbReference type="PROSITE" id="PS51900"/>
    </source>
</evidence>
<organism evidence="6 7">
    <name type="scientific">Leisingera methylohalidivorans DSM 14336</name>
    <dbReference type="NCBI Taxonomy" id="999552"/>
    <lineage>
        <taxon>Bacteria</taxon>
        <taxon>Pseudomonadati</taxon>
        <taxon>Pseudomonadota</taxon>
        <taxon>Alphaproteobacteria</taxon>
        <taxon>Rhodobacterales</taxon>
        <taxon>Roseobacteraceae</taxon>
        <taxon>Leisingera</taxon>
    </lineage>
</organism>
<name>V9W115_9RHOB</name>
<geneLocation type="plasmid" evidence="7">
    <name>2</name>
</geneLocation>
<dbReference type="HOGENOM" id="CLU_2396072_0_0_5"/>
<dbReference type="KEGG" id="lmd:METH_22910"/>
<keyword evidence="7" id="KW-1185">Reference proteome</keyword>
<sequence length="93" mass="10252">MISGGKRTTQRGRTHDVDHLIIPYLGSKRLNQVTQADLVSWKDGLPGSASSGNRALAVLPGMTRHAELLSLQPPGRKPSKERGQSEPLLQWYH</sequence>
<reference evidence="6 7" key="1">
    <citation type="submission" date="2013-09" db="EMBL/GenBank/DDBJ databases">
        <authorList>
            <consortium name="DOE Joint Genome Institute"/>
            <person name="Klenk H.-P."/>
            <person name="Huntemann M."/>
            <person name="Han J."/>
            <person name="Chen A."/>
            <person name="Kyrpides N."/>
            <person name="Mavromatis K."/>
            <person name="Markowitz V."/>
            <person name="Palaniappan K."/>
            <person name="Ivanova N."/>
            <person name="Schaumberg A."/>
            <person name="Pati A."/>
            <person name="Liolios K."/>
            <person name="Nordberg H.P."/>
            <person name="Cantor M.N."/>
            <person name="Hua S.X."/>
            <person name="Woyke T."/>
        </authorList>
    </citation>
    <scope>NUCLEOTIDE SEQUENCE [LARGE SCALE GENOMIC DNA]</scope>
    <source>
        <strain evidence="6 7">DSM 14336</strain>
        <plasmid evidence="7">2</plasmid>
    </source>
</reference>
<feature type="region of interest" description="Disordered" evidence="4">
    <location>
        <begin position="70"/>
        <end position="93"/>
    </location>
</feature>
<dbReference type="GO" id="GO:0015074">
    <property type="term" value="P:DNA integration"/>
    <property type="evidence" value="ECO:0007669"/>
    <property type="project" value="UniProtKB-KW"/>
</dbReference>
<evidence type="ECO:0000256" key="3">
    <source>
        <dbReference type="PROSITE-ProRule" id="PRU01248"/>
    </source>
</evidence>
<gene>
    <name evidence="6" type="ORF">METH_22910</name>
</gene>
<dbReference type="GO" id="GO:0003677">
    <property type="term" value="F:DNA binding"/>
    <property type="evidence" value="ECO:0007669"/>
    <property type="project" value="UniProtKB-UniRule"/>
</dbReference>